<accession>A0A7I8J0B4</accession>
<evidence type="ECO:0000256" key="6">
    <source>
        <dbReference type="RuleBase" id="RU004527"/>
    </source>
</evidence>
<comment type="similarity">
    <text evidence="1 5">Belongs to the RecA family.</text>
</comment>
<dbReference type="SMART" id="SM00382">
    <property type="entry name" value="AAA"/>
    <property type="match status" value="1"/>
</dbReference>
<name>A0A7I8J0B4_SPIIN</name>
<dbReference type="GO" id="GO:0140664">
    <property type="term" value="F:ATP-dependent DNA damage sensor activity"/>
    <property type="evidence" value="ECO:0007669"/>
    <property type="project" value="InterPro"/>
</dbReference>
<dbReference type="SUPFAM" id="SSF52540">
    <property type="entry name" value="P-loop containing nucleoside triphosphate hydrolases"/>
    <property type="match status" value="1"/>
</dbReference>
<evidence type="ECO:0000256" key="4">
    <source>
        <dbReference type="ARBA" id="ARBA00023172"/>
    </source>
</evidence>
<dbReference type="EMBL" id="LR743594">
    <property type="protein sequence ID" value="CAA2624075.1"/>
    <property type="molecule type" value="Genomic_DNA"/>
</dbReference>
<evidence type="ECO:0000259" key="7">
    <source>
        <dbReference type="PROSITE" id="PS50162"/>
    </source>
</evidence>
<dbReference type="PRINTS" id="PR00142">
    <property type="entry name" value="RECA"/>
</dbReference>
<reference evidence="9 10" key="1">
    <citation type="submission" date="2019-12" db="EMBL/GenBank/DDBJ databases">
        <authorList>
            <person name="Scholz U."/>
            <person name="Mascher M."/>
            <person name="Fiebig A."/>
        </authorList>
    </citation>
    <scope>NUCLEOTIDE SEQUENCE</scope>
</reference>
<evidence type="ECO:0000256" key="1">
    <source>
        <dbReference type="ARBA" id="ARBA00009391"/>
    </source>
</evidence>
<dbReference type="GO" id="GO:0003697">
    <property type="term" value="F:single-stranded DNA binding"/>
    <property type="evidence" value="ECO:0007669"/>
    <property type="project" value="InterPro"/>
</dbReference>
<keyword evidence="2 5" id="KW-0547">Nucleotide-binding</keyword>
<dbReference type="PANTHER" id="PTHR45900">
    <property type="entry name" value="RECA"/>
    <property type="match status" value="1"/>
</dbReference>
<dbReference type="EMBL" id="CACRZD030000007">
    <property type="protein sequence ID" value="CAA6663577.1"/>
    <property type="molecule type" value="Genomic_DNA"/>
</dbReference>
<dbReference type="PROSITE" id="PS50163">
    <property type="entry name" value="RECA_3"/>
    <property type="match status" value="1"/>
</dbReference>
<organism evidence="9">
    <name type="scientific">Spirodela intermedia</name>
    <name type="common">Intermediate duckweed</name>
    <dbReference type="NCBI Taxonomy" id="51605"/>
    <lineage>
        <taxon>Eukaryota</taxon>
        <taxon>Viridiplantae</taxon>
        <taxon>Streptophyta</taxon>
        <taxon>Embryophyta</taxon>
        <taxon>Tracheophyta</taxon>
        <taxon>Spermatophyta</taxon>
        <taxon>Magnoliopsida</taxon>
        <taxon>Liliopsida</taxon>
        <taxon>Araceae</taxon>
        <taxon>Lemnoideae</taxon>
        <taxon>Spirodela</taxon>
    </lineage>
</organism>
<dbReference type="Pfam" id="PF00154">
    <property type="entry name" value="RecA_N"/>
    <property type="match status" value="1"/>
</dbReference>
<evidence type="ECO:0000256" key="5">
    <source>
        <dbReference type="RuleBase" id="RU003422"/>
    </source>
</evidence>
<dbReference type="PROSITE" id="PS50162">
    <property type="entry name" value="RECA_2"/>
    <property type="match status" value="1"/>
</dbReference>
<sequence length="368" mass="40904">MSWVMSPSFFKVHAAHFSRRYISLCVLDCEMEQLYDDGKLAEKKAALQLALSQLAGDFDRESMLSLRRFFVSRYTPVISTGSLKLDQALGIGGLPKGRIVEIYGKEASGKTTLALHVIKEAQKRGGFCAYLDLENSLDPSFVESVGVDTEGLLCARPSSAENSLSVVNTLVNSGSIDVIVVDSVAALIPQHELERVIDLTSQEMQSRLMTQALRKIYHSLSRSQTLLILVNQVRSNLKQVIGHVGEVTCGGNAVKFYSAIRLRTSRVGLFQTEDEITGVNISVQVIKNKLAPAMRKAELCLEFSRGIRHEAEILEMASHYGVILRERNGYWIQGEFLRDKAEAEKYIAQNSNLADELVSTLRSQLFEL</sequence>
<feature type="domain" description="RecA family profile 1" evidence="7">
    <location>
        <begin position="74"/>
        <end position="233"/>
    </location>
</feature>
<keyword evidence="6" id="KW-0227">DNA damage</keyword>
<keyword evidence="4 6" id="KW-0233">DNA recombination</keyword>
<feature type="domain" description="RecA family profile 2" evidence="8">
    <location>
        <begin position="240"/>
        <end position="312"/>
    </location>
</feature>
<dbReference type="AlphaFoldDB" id="A0A7I8J0B4"/>
<dbReference type="InterPro" id="IPR027417">
    <property type="entry name" value="P-loop_NTPase"/>
</dbReference>
<evidence type="ECO:0000313" key="10">
    <source>
        <dbReference type="Proteomes" id="UP001189122"/>
    </source>
</evidence>
<protein>
    <submittedName>
        <fullName evidence="9">Uncharacterized protein</fullName>
    </submittedName>
</protein>
<proteinExistence type="inferred from homology"/>
<dbReference type="InterPro" id="IPR020588">
    <property type="entry name" value="RecA_ATP-bd"/>
</dbReference>
<dbReference type="InterPro" id="IPR020587">
    <property type="entry name" value="RecA_monomer-monomer_interface"/>
</dbReference>
<dbReference type="Proteomes" id="UP001189122">
    <property type="component" value="Unassembled WGS sequence"/>
</dbReference>
<evidence type="ECO:0000256" key="3">
    <source>
        <dbReference type="ARBA" id="ARBA00022840"/>
    </source>
</evidence>
<evidence type="ECO:0000259" key="8">
    <source>
        <dbReference type="PROSITE" id="PS50163"/>
    </source>
</evidence>
<keyword evidence="3 5" id="KW-0067">ATP-binding</keyword>
<dbReference type="InterPro" id="IPR003593">
    <property type="entry name" value="AAA+_ATPase"/>
</dbReference>
<evidence type="ECO:0000256" key="2">
    <source>
        <dbReference type="ARBA" id="ARBA00022741"/>
    </source>
</evidence>
<dbReference type="InterPro" id="IPR013765">
    <property type="entry name" value="DNA_recomb/repair_RecA"/>
</dbReference>
<dbReference type="GO" id="GO:0005524">
    <property type="term" value="F:ATP binding"/>
    <property type="evidence" value="ECO:0007669"/>
    <property type="project" value="UniProtKB-KW"/>
</dbReference>
<evidence type="ECO:0000313" key="9">
    <source>
        <dbReference type="EMBL" id="CAA2624075.1"/>
    </source>
</evidence>
<keyword evidence="6" id="KW-0238">DNA-binding</keyword>
<gene>
    <name evidence="9" type="ORF">SI7747_07009962</name>
</gene>
<dbReference type="InterPro" id="IPR049428">
    <property type="entry name" value="RecA-like_N"/>
</dbReference>
<dbReference type="CDD" id="cd00983">
    <property type="entry name" value="RecA"/>
    <property type="match status" value="1"/>
</dbReference>
<keyword evidence="10" id="KW-1185">Reference proteome</keyword>
<dbReference type="GO" id="GO:0006310">
    <property type="term" value="P:DNA recombination"/>
    <property type="evidence" value="ECO:0007669"/>
    <property type="project" value="UniProtKB-KW"/>
</dbReference>
<dbReference type="Gene3D" id="3.40.50.300">
    <property type="entry name" value="P-loop containing nucleotide triphosphate hydrolases"/>
    <property type="match status" value="1"/>
</dbReference>
<dbReference type="GO" id="GO:0006281">
    <property type="term" value="P:DNA repair"/>
    <property type="evidence" value="ECO:0007669"/>
    <property type="project" value="InterPro"/>
</dbReference>
<dbReference type="PANTHER" id="PTHR45900:SF4">
    <property type="entry name" value="DNA REPAIR PROTEIN RECA HOMOLOG 2, MITOCHONDRIAL"/>
    <property type="match status" value="1"/>
</dbReference>